<keyword evidence="3" id="KW-1185">Reference proteome</keyword>
<evidence type="ECO:0000256" key="1">
    <source>
        <dbReference type="SAM" id="MobiDB-lite"/>
    </source>
</evidence>
<dbReference type="STRING" id="56646.A0A2L2T7G2"/>
<name>A0A2L2T7G2_9HYPO</name>
<reference evidence="3" key="1">
    <citation type="submission" date="2014-10" db="EMBL/GenBank/DDBJ databases">
        <authorList>
            <person name="King R."/>
        </authorList>
    </citation>
    <scope>NUCLEOTIDE SEQUENCE [LARGE SCALE GENOMIC DNA]</scope>
    <source>
        <strain evidence="3">A3/5</strain>
    </source>
</reference>
<feature type="region of interest" description="Disordered" evidence="1">
    <location>
        <begin position="469"/>
        <end position="489"/>
    </location>
</feature>
<dbReference type="Proteomes" id="UP000245910">
    <property type="component" value="Chromosome I"/>
</dbReference>
<organism evidence="2 3">
    <name type="scientific">Fusarium venenatum</name>
    <dbReference type="NCBI Taxonomy" id="56646"/>
    <lineage>
        <taxon>Eukaryota</taxon>
        <taxon>Fungi</taxon>
        <taxon>Dikarya</taxon>
        <taxon>Ascomycota</taxon>
        <taxon>Pezizomycotina</taxon>
        <taxon>Sordariomycetes</taxon>
        <taxon>Hypocreomycetidae</taxon>
        <taxon>Hypocreales</taxon>
        <taxon>Nectriaceae</taxon>
        <taxon>Fusarium</taxon>
    </lineage>
</organism>
<evidence type="ECO:0000313" key="2">
    <source>
        <dbReference type="EMBL" id="CEI65838.1"/>
    </source>
</evidence>
<sequence length="646" mass="72849">MSRALANSNGGMGLANGIRACCSFPVFSESQSPAAMELPNPSDRKATFAASYSQTSFVNLPPSDPAPRVDDAHTPALERESIRREEAIRTTAQTLGIETSVSSYRDLALSLIEDCPLKHDLVAFVDRPRQAPHESLELVDAFIADNDRTDWHTHCPDVTKKWKAFCKKISSVSDKVAVNRMAAPSGPMKARATFLWHYPTDTSPNQVFSHVMDPASPSLNVQKLKNGLRGDVKTIDLIPIRVLYKKTGPEWETTYPEWPAIEEVCVDFTQDAIKDDDFIFAIGGEVFPYLKRMIKSWGLTLAWLELDVSTKMWEKAPRIYIVRDSSEQIRKVIFWTFHGQFSFSNRKAAVGAVWDLLYNAGYELAGVPILNYGYFEWKSNFIRQRNWSNLPEKVGLIANHEMYKILREREDAEQKPCTIDLVQQCFPSLFDKTSGLLEEVNTAVHQNGYSPLEPIMRIFIRRQAESFATNKDAKRKTTPPPAPEPKKPKVTMTDKFQAYIESDTLSAAQKKGNDTKKAIVRAKYEAFVGSFEVQQAEANRLNPNKSTEHSRALPRIDQIKSEWQTAVESGLYKKVGTSLGKWCVWYSKDYPGGLRHSMDNGPTVLQPGAFDGRLHPAIGIFNKSHFRNPKERLAAAGPDEEDEYDN</sequence>
<dbReference type="EMBL" id="LN649229">
    <property type="protein sequence ID" value="CEI65838.1"/>
    <property type="molecule type" value="Genomic_DNA"/>
</dbReference>
<evidence type="ECO:0000313" key="3">
    <source>
        <dbReference type="Proteomes" id="UP000245910"/>
    </source>
</evidence>
<protein>
    <submittedName>
        <fullName evidence="2">Uncharacterized protein</fullName>
    </submittedName>
</protein>
<proteinExistence type="predicted"/>
<dbReference type="AlphaFoldDB" id="A0A2L2T7G2"/>
<accession>A0A2L2T7G2</accession>